<dbReference type="AlphaFoldDB" id="A0A1Y2K7W9"/>
<dbReference type="Proteomes" id="UP000194003">
    <property type="component" value="Unassembled WGS sequence"/>
</dbReference>
<reference evidence="1 2" key="1">
    <citation type="journal article" date="2016" name="BMC Genomics">
        <title>Combined genomic and structural analyses of a cultured magnetotactic bacterium reveals its niche adaptation to a dynamic environment.</title>
        <authorList>
            <person name="Araujo A.C."/>
            <person name="Morillo V."/>
            <person name="Cypriano J."/>
            <person name="Teixeira L.C."/>
            <person name="Leao P."/>
            <person name="Lyra S."/>
            <person name="Almeida L.G."/>
            <person name="Bazylinski D.A."/>
            <person name="Vasconcellos A.T."/>
            <person name="Abreu F."/>
            <person name="Lins U."/>
        </authorList>
    </citation>
    <scope>NUCLEOTIDE SEQUENCE [LARGE SCALE GENOMIC DNA]</scope>
    <source>
        <strain evidence="1 2">IT-1</strain>
    </source>
</reference>
<dbReference type="STRING" id="1434232.MAIT1_01057"/>
<name>A0A1Y2K7W9_9PROT</name>
<dbReference type="EMBL" id="LVJN01000016">
    <property type="protein sequence ID" value="OSM06102.1"/>
    <property type="molecule type" value="Genomic_DNA"/>
</dbReference>
<protein>
    <submittedName>
        <fullName evidence="1">Uncharacterized protein</fullName>
    </submittedName>
</protein>
<evidence type="ECO:0000313" key="1">
    <source>
        <dbReference type="EMBL" id="OSM06102.1"/>
    </source>
</evidence>
<accession>A0A1Y2K7W9</accession>
<gene>
    <name evidence="1" type="ORF">MAIT1_01057</name>
</gene>
<organism evidence="1 2">
    <name type="scientific">Magnetofaba australis IT-1</name>
    <dbReference type="NCBI Taxonomy" id="1434232"/>
    <lineage>
        <taxon>Bacteria</taxon>
        <taxon>Pseudomonadati</taxon>
        <taxon>Pseudomonadota</taxon>
        <taxon>Magnetococcia</taxon>
        <taxon>Magnetococcales</taxon>
        <taxon>Magnetococcaceae</taxon>
        <taxon>Magnetofaba</taxon>
    </lineage>
</organism>
<keyword evidence="2" id="KW-1185">Reference proteome</keyword>
<evidence type="ECO:0000313" key="2">
    <source>
        <dbReference type="Proteomes" id="UP000194003"/>
    </source>
</evidence>
<sequence>MQIRHLRARLLNRTQPGGNLLVVSAQQRPLQPGQGPQCVDAPTIPSAFNHFVAGHIAFKLLIGGDPHLPVLGAALIAGHHFKEEGLLIAGRRIDRQAHAIAQIQRLWVGALLNVGKVHTVDIELVHIRCKRGASIVGGAISHLHRAGNRRRAHSGVIRGGKLRGIGQRHAVAAAIGPTVHRRGGQICRIERQIRTRTAKQRHPIELRVGVFQHVVIQRPRFARGGGEHIRIARGDGVAQLQDQVLRIQIFVVHIAQRGFGVLEALGRQRGGARHALHLRQIVGQQQIAERRHRIIRRFIGVLRSERLLLDRRHIAILVLQGRDTGPIE</sequence>
<proteinExistence type="predicted"/>
<comment type="caution">
    <text evidence="1">The sequence shown here is derived from an EMBL/GenBank/DDBJ whole genome shotgun (WGS) entry which is preliminary data.</text>
</comment>